<keyword evidence="1 5" id="KW-0489">Methyltransferase</keyword>
<dbReference type="CDD" id="cd02440">
    <property type="entry name" value="AdoMet_MTases"/>
    <property type="match status" value="1"/>
</dbReference>
<evidence type="ECO:0000256" key="1">
    <source>
        <dbReference type="ARBA" id="ARBA00022603"/>
    </source>
</evidence>
<name>A0ABW9Z1W0_9HYPH</name>
<sequence>MQTVAELDEFYHRADPWGYENNPDDRERKRKLLSLLPSGELNRTLDIGCGDGFITFDLPGKSVVGVDLSTRAIEFAKQRASVREDGDRFEYYAMSLFNLSKKALGSFNLIVITGVLYKQYIGSSSALVNLIIDDLLEPGGYLVSCHINEWLMSSFPYNRVDASLYNYRGYTHKLEVYKK</sequence>
<dbReference type="PANTHER" id="PTHR43464">
    <property type="entry name" value="METHYLTRANSFERASE"/>
    <property type="match status" value="1"/>
</dbReference>
<organism evidence="5 6">
    <name type="scientific">Microvirga arsenatis</name>
    <dbReference type="NCBI Taxonomy" id="2692265"/>
    <lineage>
        <taxon>Bacteria</taxon>
        <taxon>Pseudomonadati</taxon>
        <taxon>Pseudomonadota</taxon>
        <taxon>Alphaproteobacteria</taxon>
        <taxon>Hyphomicrobiales</taxon>
        <taxon>Methylobacteriaceae</taxon>
        <taxon>Microvirga</taxon>
    </lineage>
</organism>
<dbReference type="PANTHER" id="PTHR43464:SF19">
    <property type="entry name" value="UBIQUINONE BIOSYNTHESIS O-METHYLTRANSFERASE, MITOCHONDRIAL"/>
    <property type="match status" value="1"/>
</dbReference>
<dbReference type="GO" id="GO:0008168">
    <property type="term" value="F:methyltransferase activity"/>
    <property type="evidence" value="ECO:0007669"/>
    <property type="project" value="UniProtKB-KW"/>
</dbReference>
<dbReference type="InterPro" id="IPR025714">
    <property type="entry name" value="Methyltranfer_dom"/>
</dbReference>
<dbReference type="InterPro" id="IPR029063">
    <property type="entry name" value="SAM-dependent_MTases_sf"/>
</dbReference>
<evidence type="ECO:0000259" key="4">
    <source>
        <dbReference type="Pfam" id="PF13847"/>
    </source>
</evidence>
<evidence type="ECO:0000256" key="3">
    <source>
        <dbReference type="ARBA" id="ARBA00022691"/>
    </source>
</evidence>
<evidence type="ECO:0000256" key="2">
    <source>
        <dbReference type="ARBA" id="ARBA00022679"/>
    </source>
</evidence>
<dbReference type="RefSeq" id="WP_161723088.1">
    <property type="nucleotide sequence ID" value="NZ_JAAAXI010000006.1"/>
</dbReference>
<proteinExistence type="predicted"/>
<dbReference type="Gene3D" id="3.40.50.150">
    <property type="entry name" value="Vaccinia Virus protein VP39"/>
    <property type="match status" value="1"/>
</dbReference>
<keyword evidence="2" id="KW-0808">Transferase</keyword>
<dbReference type="GO" id="GO:0032259">
    <property type="term" value="P:methylation"/>
    <property type="evidence" value="ECO:0007669"/>
    <property type="project" value="UniProtKB-KW"/>
</dbReference>
<dbReference type="Proteomes" id="UP000818323">
    <property type="component" value="Unassembled WGS sequence"/>
</dbReference>
<gene>
    <name evidence="5" type="ORF">GR303_15200</name>
</gene>
<accession>A0ABW9Z1W0</accession>
<evidence type="ECO:0000313" key="5">
    <source>
        <dbReference type="EMBL" id="NBJ25705.1"/>
    </source>
</evidence>
<reference evidence="5 6" key="1">
    <citation type="submission" date="2020-01" db="EMBL/GenBank/DDBJ databases">
        <title>Microvirga sp. nov., an arsenate reduction bacterium isolated from Tibet hotspring sediments.</title>
        <authorList>
            <person name="Yuan C.-G."/>
        </authorList>
    </citation>
    <scope>NUCLEOTIDE SEQUENCE [LARGE SCALE GENOMIC DNA]</scope>
    <source>
        <strain evidence="5 6">SYSU G3D203</strain>
    </source>
</reference>
<dbReference type="SUPFAM" id="SSF53335">
    <property type="entry name" value="S-adenosyl-L-methionine-dependent methyltransferases"/>
    <property type="match status" value="1"/>
</dbReference>
<evidence type="ECO:0000313" key="6">
    <source>
        <dbReference type="Proteomes" id="UP000818323"/>
    </source>
</evidence>
<feature type="domain" description="Methyltransferase" evidence="4">
    <location>
        <begin position="43"/>
        <end position="156"/>
    </location>
</feature>
<protein>
    <submittedName>
        <fullName evidence="5">Methyltransferase domain-containing protein</fullName>
    </submittedName>
</protein>
<dbReference type="Pfam" id="PF13847">
    <property type="entry name" value="Methyltransf_31"/>
    <property type="match status" value="1"/>
</dbReference>
<keyword evidence="6" id="KW-1185">Reference proteome</keyword>
<comment type="caution">
    <text evidence="5">The sequence shown here is derived from an EMBL/GenBank/DDBJ whole genome shotgun (WGS) entry which is preliminary data.</text>
</comment>
<keyword evidence="3" id="KW-0949">S-adenosyl-L-methionine</keyword>
<dbReference type="EMBL" id="JAAAXJ010000007">
    <property type="protein sequence ID" value="NBJ25705.1"/>
    <property type="molecule type" value="Genomic_DNA"/>
</dbReference>